<dbReference type="PANTHER" id="PTHR30582">
    <property type="entry name" value="L,D-TRANSPEPTIDASE"/>
    <property type="match status" value="1"/>
</dbReference>
<keyword evidence="8" id="KW-0732">Signal</keyword>
<sequence length="241" mass="25540">MVSRSRRIAGVLASLATAATMLIAPASASAQLSSQLGLPDVTEQGEQLSSQLGVSQQDVRDQAWAARVAVHETAGMLPGPAAGQVRGIVDDVVHMAFPGLVAERTQAARPTPALARASDPAPVFDRGSCPRSADVCVDLDGQRTWLQENGEVSYGPVPSSSGGIGQETPRGSFPVNRKVRHEVSWEFNNAPMPYAIYFTYNGHAFHQGNVATTSAGCVRLNQQDAAHLFANVHIGDTVHIY</sequence>
<dbReference type="InterPro" id="IPR038063">
    <property type="entry name" value="Transpep_catalytic_dom"/>
</dbReference>
<proteinExistence type="predicted"/>
<dbReference type="OrthoDB" id="8887048at2"/>
<dbReference type="Proteomes" id="UP000015388">
    <property type="component" value="Chromosome"/>
</dbReference>
<dbReference type="PANTHER" id="PTHR30582:SF2">
    <property type="entry name" value="L,D-TRANSPEPTIDASE YCIB-RELATED"/>
    <property type="match status" value="1"/>
</dbReference>
<evidence type="ECO:0000256" key="7">
    <source>
        <dbReference type="SAM" id="MobiDB-lite"/>
    </source>
</evidence>
<evidence type="ECO:0000313" key="11">
    <source>
        <dbReference type="Proteomes" id="UP000015388"/>
    </source>
</evidence>
<dbReference type="GO" id="GO:0071555">
    <property type="term" value="P:cell wall organization"/>
    <property type="evidence" value="ECO:0007669"/>
    <property type="project" value="UniProtKB-UniRule"/>
</dbReference>
<dbReference type="HOGENOM" id="CLU_084709_0_0_11"/>
<accession>S5T0G2</accession>
<dbReference type="GO" id="GO:0071972">
    <property type="term" value="F:peptidoglycan L,D-transpeptidase activity"/>
    <property type="evidence" value="ECO:0007669"/>
    <property type="project" value="TreeGrafter"/>
</dbReference>
<dbReference type="UniPathway" id="UPA00219"/>
<keyword evidence="11" id="KW-1185">Reference proteome</keyword>
<evidence type="ECO:0000256" key="6">
    <source>
        <dbReference type="PROSITE-ProRule" id="PRU01373"/>
    </source>
</evidence>
<feature type="domain" description="L,D-TPase catalytic" evidence="9">
    <location>
        <begin position="133"/>
        <end position="241"/>
    </location>
</feature>
<name>S5T0G2_9CORY</name>
<keyword evidence="4 6" id="KW-0573">Peptidoglycan synthesis</keyword>
<dbReference type="InterPro" id="IPR050979">
    <property type="entry name" value="LD-transpeptidase"/>
</dbReference>
<dbReference type="EMBL" id="CP003924">
    <property type="protein sequence ID" value="AGS34015.1"/>
    <property type="molecule type" value="Genomic_DNA"/>
</dbReference>
<comment type="pathway">
    <text evidence="1 6">Cell wall biogenesis; peptidoglycan biosynthesis.</text>
</comment>
<keyword evidence="3 6" id="KW-0133">Cell shape</keyword>
<evidence type="ECO:0000256" key="3">
    <source>
        <dbReference type="ARBA" id="ARBA00022960"/>
    </source>
</evidence>
<dbReference type="PROSITE" id="PS52029">
    <property type="entry name" value="LD_TPASE"/>
    <property type="match status" value="1"/>
</dbReference>
<feature type="active site" description="Nucleophile" evidence="6">
    <location>
        <position position="217"/>
    </location>
</feature>
<evidence type="ECO:0000256" key="8">
    <source>
        <dbReference type="SAM" id="SignalP"/>
    </source>
</evidence>
<dbReference type="InterPro" id="IPR005490">
    <property type="entry name" value="LD_TPept_cat_dom"/>
</dbReference>
<feature type="compositionally biased region" description="Low complexity" evidence="7">
    <location>
        <begin position="150"/>
        <end position="161"/>
    </location>
</feature>
<dbReference type="Gene3D" id="2.40.440.10">
    <property type="entry name" value="L,D-transpeptidase catalytic domain-like"/>
    <property type="match status" value="1"/>
</dbReference>
<feature type="active site" description="Proton donor/acceptor" evidence="6">
    <location>
        <position position="206"/>
    </location>
</feature>
<evidence type="ECO:0000313" key="10">
    <source>
        <dbReference type="EMBL" id="AGS34015.1"/>
    </source>
</evidence>
<dbReference type="RefSeq" id="WP_020933949.1">
    <property type="nucleotide sequence ID" value="NC_021915.1"/>
</dbReference>
<dbReference type="GO" id="GO:0005576">
    <property type="term" value="C:extracellular region"/>
    <property type="evidence" value="ECO:0007669"/>
    <property type="project" value="TreeGrafter"/>
</dbReference>
<dbReference type="KEGG" id="cmd:B841_02660"/>
<dbReference type="GO" id="GO:0016740">
    <property type="term" value="F:transferase activity"/>
    <property type="evidence" value="ECO:0007669"/>
    <property type="project" value="UniProtKB-KW"/>
</dbReference>
<keyword evidence="2" id="KW-0808">Transferase</keyword>
<dbReference type="STRING" id="1224163.B841_02660"/>
<organism evidence="10 11">
    <name type="scientific">Corynebacterium maris DSM 45190</name>
    <dbReference type="NCBI Taxonomy" id="1224163"/>
    <lineage>
        <taxon>Bacteria</taxon>
        <taxon>Bacillati</taxon>
        <taxon>Actinomycetota</taxon>
        <taxon>Actinomycetes</taxon>
        <taxon>Mycobacteriales</taxon>
        <taxon>Corynebacteriaceae</taxon>
        <taxon>Corynebacterium</taxon>
    </lineage>
</organism>
<dbReference type="GO" id="GO:0018104">
    <property type="term" value="P:peptidoglycan-protein cross-linking"/>
    <property type="evidence" value="ECO:0007669"/>
    <property type="project" value="TreeGrafter"/>
</dbReference>
<evidence type="ECO:0000256" key="4">
    <source>
        <dbReference type="ARBA" id="ARBA00022984"/>
    </source>
</evidence>
<reference evidence="10 11" key="1">
    <citation type="submission" date="2012-11" db="EMBL/GenBank/DDBJ databases">
        <title>The complete genome sequence of Corynebacterium maris Coryn-1 (=DSM 45190).</title>
        <authorList>
            <person name="Schaffert L."/>
            <person name="Albersmeier A."/>
            <person name="Kalinowski J."/>
            <person name="Ruckert C."/>
        </authorList>
    </citation>
    <scope>NUCLEOTIDE SEQUENCE [LARGE SCALE GENOMIC DNA]</scope>
    <source>
        <strain evidence="11">Coryn-1</strain>
    </source>
</reference>
<protein>
    <recommendedName>
        <fullName evidence="9">L,D-TPase catalytic domain-containing protein</fullName>
    </recommendedName>
</protein>
<dbReference type="eggNOG" id="COG1376">
    <property type="taxonomic scope" value="Bacteria"/>
</dbReference>
<dbReference type="Pfam" id="PF03734">
    <property type="entry name" value="YkuD"/>
    <property type="match status" value="1"/>
</dbReference>
<keyword evidence="5 6" id="KW-0961">Cell wall biogenesis/degradation</keyword>
<gene>
    <name evidence="10" type="ORF">B841_02660</name>
</gene>
<evidence type="ECO:0000259" key="9">
    <source>
        <dbReference type="PROSITE" id="PS52029"/>
    </source>
</evidence>
<dbReference type="AlphaFoldDB" id="S5T0G2"/>
<evidence type="ECO:0000256" key="5">
    <source>
        <dbReference type="ARBA" id="ARBA00023316"/>
    </source>
</evidence>
<dbReference type="CDD" id="cd16913">
    <property type="entry name" value="YkuD_like"/>
    <property type="match status" value="1"/>
</dbReference>
<feature type="signal peptide" evidence="8">
    <location>
        <begin position="1"/>
        <end position="30"/>
    </location>
</feature>
<evidence type="ECO:0000256" key="2">
    <source>
        <dbReference type="ARBA" id="ARBA00022679"/>
    </source>
</evidence>
<dbReference type="GO" id="GO:0008360">
    <property type="term" value="P:regulation of cell shape"/>
    <property type="evidence" value="ECO:0007669"/>
    <property type="project" value="UniProtKB-UniRule"/>
</dbReference>
<feature type="region of interest" description="Disordered" evidence="7">
    <location>
        <begin position="149"/>
        <end position="173"/>
    </location>
</feature>
<evidence type="ECO:0000256" key="1">
    <source>
        <dbReference type="ARBA" id="ARBA00004752"/>
    </source>
</evidence>
<dbReference type="PATRIC" id="fig|1224163.3.peg.535"/>
<feature type="chain" id="PRO_5004540322" description="L,D-TPase catalytic domain-containing protein" evidence="8">
    <location>
        <begin position="31"/>
        <end position="241"/>
    </location>
</feature>
<dbReference type="SUPFAM" id="SSF141523">
    <property type="entry name" value="L,D-transpeptidase catalytic domain-like"/>
    <property type="match status" value="1"/>
</dbReference>